<keyword evidence="9" id="KW-0378">Hydrolase</keyword>
<sequence>MENLEENLSIMRTRISTRMRYNMKDHIFQPLPQEIIRGHDLFKAEEKNKYFDKLLKKTLPSSDWHGITSGLKWKFFLDQHSLEKPNRRNKKKTFLTRKERKKAGLLKLPKDEWNYNSLEAIRNMWKEYMRENLDLINKAPTCTDQEWNSFSVIVAKSEMIGSDIKVIKSKVPSLIGMSGTVVLETKMSFQIVTPQNKLKIILKDTSVFQFVLDNMKFTFFGKHLTARPSDRSVKKIKTLMQPDL</sequence>
<evidence type="ECO:0000256" key="8">
    <source>
        <dbReference type="ARBA" id="ARBA00022759"/>
    </source>
</evidence>
<dbReference type="InterPro" id="IPR036980">
    <property type="entry name" value="RNase_P/MRP_Rpp29_sf"/>
</dbReference>
<dbReference type="GO" id="GO:0004519">
    <property type="term" value="F:endonuclease activity"/>
    <property type="evidence" value="ECO:0007669"/>
    <property type="project" value="UniProtKB-KW"/>
</dbReference>
<comment type="subcellular location">
    <subcellularLocation>
        <location evidence="2">Nucleus</location>
    </subcellularLocation>
</comment>
<name>A0A9N9MMK6_9CUCU</name>
<dbReference type="InterPro" id="IPR016848">
    <property type="entry name" value="RNase_P/MRP_Rpp29-subunit"/>
</dbReference>
<accession>A0A9N9MMK6</accession>
<evidence type="ECO:0000256" key="6">
    <source>
        <dbReference type="ARBA" id="ARBA00022694"/>
    </source>
</evidence>
<evidence type="ECO:0000256" key="5">
    <source>
        <dbReference type="ARBA" id="ARBA00022490"/>
    </source>
</evidence>
<dbReference type="GO" id="GO:0006364">
    <property type="term" value="P:rRNA processing"/>
    <property type="evidence" value="ECO:0007669"/>
    <property type="project" value="TreeGrafter"/>
</dbReference>
<reference evidence="11" key="1">
    <citation type="submission" date="2022-01" db="EMBL/GenBank/DDBJ databases">
        <authorList>
            <person name="King R."/>
        </authorList>
    </citation>
    <scope>NUCLEOTIDE SEQUENCE</scope>
</reference>
<evidence type="ECO:0000256" key="1">
    <source>
        <dbReference type="ARBA" id="ARBA00002435"/>
    </source>
</evidence>
<dbReference type="Pfam" id="PF01868">
    <property type="entry name" value="RNase_P-MRP_p29"/>
    <property type="match status" value="1"/>
</dbReference>
<dbReference type="PANTHER" id="PTHR13348:SF0">
    <property type="entry name" value="RIBONUCLEASE P PROTEIN SUBUNIT P29"/>
    <property type="match status" value="1"/>
</dbReference>
<comment type="subunit">
    <text evidence="10">Component of nuclear RNase P and RNase MRP ribonucleoproteins. RNase P consists of a catalytic RNA moiety and 10 different protein chains; POP1, POP4, POP5, POP7, RPP14, RPP21, RPP25, RPP30, RPP38 and RPP40. Within the RNase P complex, POP1, POP7 and RPP25 form the 'finger' subcomplex, POP5, RPP14, RPP40 and homodimeric RPP30 form the 'palm' subcomplex, and RPP21, POP4 and RPP38 form the 'wrist' subcomplex. All subunits of the RNase P complex interact with the catalytic RNA. Several subunits of RNase P are also part of the RNase MRP complex. RNase MRP consists of a catalytic RNA moiety and about 8 protein subunits; POP1, POP7, RPP25, RPP30, RPP38, RPP40 and possibly also POP4 and POP5.</text>
</comment>
<dbReference type="SUPFAM" id="SSF101744">
    <property type="entry name" value="Rof/RNase P subunit-like"/>
    <property type="match status" value="1"/>
</dbReference>
<comment type="function">
    <text evidence="1">Component of ribonuclease P, a ribonucleoprotein complex that generates mature tRNA molecules by cleaving their 5'-ends.</text>
</comment>
<dbReference type="HAMAP" id="MF_00754">
    <property type="entry name" value="RNase_P_1"/>
    <property type="match status" value="1"/>
</dbReference>
<dbReference type="GO" id="GO:0000172">
    <property type="term" value="C:ribonuclease MRP complex"/>
    <property type="evidence" value="ECO:0007669"/>
    <property type="project" value="InterPro"/>
</dbReference>
<dbReference type="GO" id="GO:0033204">
    <property type="term" value="F:ribonuclease P RNA binding"/>
    <property type="evidence" value="ECO:0007669"/>
    <property type="project" value="InterPro"/>
</dbReference>
<evidence type="ECO:0000313" key="11">
    <source>
        <dbReference type="EMBL" id="CAG9767754.1"/>
    </source>
</evidence>
<dbReference type="InterPro" id="IPR023534">
    <property type="entry name" value="Rof/RNase_P-like"/>
</dbReference>
<dbReference type="Gene3D" id="2.30.30.210">
    <property type="entry name" value="Ribonuclease P/MRP, subunit p29"/>
    <property type="match status" value="1"/>
</dbReference>
<dbReference type="AlphaFoldDB" id="A0A9N9MMK6"/>
<comment type="similarity">
    <text evidence="3">Belongs to the eukaryotic/archaeal RNase P protein component 1 family.</text>
</comment>
<dbReference type="GO" id="GO:0005634">
    <property type="term" value="C:nucleus"/>
    <property type="evidence" value="ECO:0007669"/>
    <property type="project" value="UniProtKB-SubCell"/>
</dbReference>
<proteinExistence type="inferred from homology"/>
<dbReference type="Proteomes" id="UP001152799">
    <property type="component" value="Chromosome 4"/>
</dbReference>
<dbReference type="GO" id="GO:0030677">
    <property type="term" value="C:ribonuclease P complex"/>
    <property type="evidence" value="ECO:0007669"/>
    <property type="project" value="InterPro"/>
</dbReference>
<dbReference type="GO" id="GO:0016787">
    <property type="term" value="F:hydrolase activity"/>
    <property type="evidence" value="ECO:0007669"/>
    <property type="project" value="UniProtKB-KW"/>
</dbReference>
<evidence type="ECO:0000256" key="10">
    <source>
        <dbReference type="ARBA" id="ARBA00046486"/>
    </source>
</evidence>
<evidence type="ECO:0000256" key="4">
    <source>
        <dbReference type="ARBA" id="ARBA00016225"/>
    </source>
</evidence>
<evidence type="ECO:0000313" key="12">
    <source>
        <dbReference type="Proteomes" id="UP001152799"/>
    </source>
</evidence>
<dbReference type="EMBL" id="OU892280">
    <property type="protein sequence ID" value="CAG9767754.1"/>
    <property type="molecule type" value="Genomic_DNA"/>
</dbReference>
<keyword evidence="12" id="KW-1185">Reference proteome</keyword>
<evidence type="ECO:0000256" key="7">
    <source>
        <dbReference type="ARBA" id="ARBA00022722"/>
    </source>
</evidence>
<organism evidence="11 12">
    <name type="scientific">Ceutorhynchus assimilis</name>
    <name type="common">cabbage seed weevil</name>
    <dbReference type="NCBI Taxonomy" id="467358"/>
    <lineage>
        <taxon>Eukaryota</taxon>
        <taxon>Metazoa</taxon>
        <taxon>Ecdysozoa</taxon>
        <taxon>Arthropoda</taxon>
        <taxon>Hexapoda</taxon>
        <taxon>Insecta</taxon>
        <taxon>Pterygota</taxon>
        <taxon>Neoptera</taxon>
        <taxon>Endopterygota</taxon>
        <taxon>Coleoptera</taxon>
        <taxon>Polyphaga</taxon>
        <taxon>Cucujiformia</taxon>
        <taxon>Curculionidae</taxon>
        <taxon>Ceutorhynchinae</taxon>
        <taxon>Ceutorhynchus</taxon>
    </lineage>
</organism>
<evidence type="ECO:0000256" key="3">
    <source>
        <dbReference type="ARBA" id="ARBA00006181"/>
    </source>
</evidence>
<evidence type="ECO:0000256" key="9">
    <source>
        <dbReference type="ARBA" id="ARBA00022801"/>
    </source>
</evidence>
<keyword evidence="8" id="KW-0255">Endonuclease</keyword>
<dbReference type="PANTHER" id="PTHR13348">
    <property type="entry name" value="RIBONUCLEASE P SUBUNIT P29"/>
    <property type="match status" value="1"/>
</dbReference>
<protein>
    <recommendedName>
        <fullName evidence="4">Ribonuclease P protein subunit p29</fullName>
    </recommendedName>
</protein>
<dbReference type="InterPro" id="IPR002730">
    <property type="entry name" value="Rpp29/RNP1"/>
</dbReference>
<keyword evidence="6" id="KW-0819">tRNA processing</keyword>
<dbReference type="SMART" id="SM00538">
    <property type="entry name" value="POP4"/>
    <property type="match status" value="1"/>
</dbReference>
<dbReference type="InterPro" id="IPR023538">
    <property type="entry name" value="RNP1"/>
</dbReference>
<keyword evidence="5" id="KW-0963">Cytoplasm</keyword>
<keyword evidence="7" id="KW-0540">Nuclease</keyword>
<dbReference type="OrthoDB" id="124041at2759"/>
<evidence type="ECO:0000256" key="2">
    <source>
        <dbReference type="ARBA" id="ARBA00004123"/>
    </source>
</evidence>
<dbReference type="GO" id="GO:0001682">
    <property type="term" value="P:tRNA 5'-leader removal"/>
    <property type="evidence" value="ECO:0007669"/>
    <property type="project" value="InterPro"/>
</dbReference>
<gene>
    <name evidence="11" type="ORF">CEUTPL_LOCUS8311</name>
</gene>